<gene>
    <name evidence="2" type="ORF">JKP34_04200</name>
</gene>
<keyword evidence="3" id="KW-1185">Reference proteome</keyword>
<proteinExistence type="predicted"/>
<dbReference type="Proteomes" id="UP000642920">
    <property type="component" value="Unassembled WGS sequence"/>
</dbReference>
<dbReference type="AlphaFoldDB" id="A0A937AKM0"/>
<evidence type="ECO:0000313" key="3">
    <source>
        <dbReference type="Proteomes" id="UP000642920"/>
    </source>
</evidence>
<dbReference type="InterPro" id="IPR002816">
    <property type="entry name" value="TraB/PrgY/GumN_fam"/>
</dbReference>
<dbReference type="CDD" id="cd14789">
    <property type="entry name" value="Tiki"/>
    <property type="match status" value="1"/>
</dbReference>
<feature type="signal peptide" evidence="1">
    <location>
        <begin position="1"/>
        <end position="25"/>
    </location>
</feature>
<sequence length="292" mass="32886">MKKLISKKIGFVMFLLLVGTSVVNAQVPEAKGVLWRVSGNGLEKDSYVFGTMHLICEDDYFMSDEAKAAIQQADEVVLELDMDDPQMMVKMQQLSVDPKMRNIKDDLTEEEVVIVDKFLNDNFGQTLAQIGILKPFPLTSMVLVKAYECENTKQYEAEIMNLAHEAGLDLKGLETVEFQFGALDNFSRDEQIASFVRQVKNPEAVTLLLDKMVDTYKKQDLSALYKIMEDYEEFENFNQIMLADRNANWIPKIEEYAKKGSAFIAVGAGHLAGEKGVIALLRAKGYKVEAVN</sequence>
<dbReference type="EMBL" id="JAERQG010000001">
    <property type="protein sequence ID" value="MBL0764442.1"/>
    <property type="molecule type" value="Genomic_DNA"/>
</dbReference>
<dbReference type="Pfam" id="PF01963">
    <property type="entry name" value="TraB_PrgY_gumN"/>
    <property type="match status" value="1"/>
</dbReference>
<dbReference type="PANTHER" id="PTHR40590">
    <property type="entry name" value="CYTOPLASMIC PROTEIN-RELATED"/>
    <property type="match status" value="1"/>
</dbReference>
<dbReference type="PANTHER" id="PTHR40590:SF1">
    <property type="entry name" value="CYTOPLASMIC PROTEIN"/>
    <property type="match status" value="1"/>
</dbReference>
<dbReference type="InterPro" id="IPR047111">
    <property type="entry name" value="YbaP-like"/>
</dbReference>
<accession>A0A937AKM0</accession>
<reference evidence="2" key="1">
    <citation type="submission" date="2021-01" db="EMBL/GenBank/DDBJ databases">
        <title>Marivirga sp. nov., isolated from intertidal surface sediments.</title>
        <authorList>
            <person name="Zhang M."/>
        </authorList>
    </citation>
    <scope>NUCLEOTIDE SEQUENCE</scope>
    <source>
        <strain evidence="2">SM1354</strain>
    </source>
</reference>
<comment type="caution">
    <text evidence="2">The sequence shown here is derived from an EMBL/GenBank/DDBJ whole genome shotgun (WGS) entry which is preliminary data.</text>
</comment>
<evidence type="ECO:0000256" key="1">
    <source>
        <dbReference type="SAM" id="SignalP"/>
    </source>
</evidence>
<keyword evidence="1" id="KW-0732">Signal</keyword>
<protein>
    <submittedName>
        <fullName evidence="2">TraB/GumN family protein</fullName>
    </submittedName>
</protein>
<feature type="chain" id="PRO_5037735467" evidence="1">
    <location>
        <begin position="26"/>
        <end position="292"/>
    </location>
</feature>
<name>A0A937AKM0_9BACT</name>
<organism evidence="2 3">
    <name type="scientific">Marivirga atlantica</name>
    <dbReference type="NCBI Taxonomy" id="1548457"/>
    <lineage>
        <taxon>Bacteria</taxon>
        <taxon>Pseudomonadati</taxon>
        <taxon>Bacteroidota</taxon>
        <taxon>Cytophagia</taxon>
        <taxon>Cytophagales</taxon>
        <taxon>Marivirgaceae</taxon>
        <taxon>Marivirga</taxon>
    </lineage>
</organism>
<dbReference type="RefSeq" id="WP_201918012.1">
    <property type="nucleotide sequence ID" value="NZ_JAERQG010000001.1"/>
</dbReference>
<evidence type="ECO:0000313" key="2">
    <source>
        <dbReference type="EMBL" id="MBL0764442.1"/>
    </source>
</evidence>